<dbReference type="Proteomes" id="UP001199070">
    <property type="component" value="Unassembled WGS sequence"/>
</dbReference>
<sequence length="58" mass="6619">MASSDRKLTTILHNGQPVVKLTGERRQTKGLRYCSVEAHANIRETSTDLWGERIVHEK</sequence>
<name>A0AAW4TI45_9BURK</name>
<protein>
    <submittedName>
        <fullName evidence="1">Uncharacterized protein</fullName>
    </submittedName>
</protein>
<dbReference type="EMBL" id="JAIZTC010000004">
    <property type="protein sequence ID" value="MCA8380559.1"/>
    <property type="molecule type" value="Genomic_DNA"/>
</dbReference>
<evidence type="ECO:0000313" key="1">
    <source>
        <dbReference type="EMBL" id="MCA8380559.1"/>
    </source>
</evidence>
<accession>A0AAW4TI45</accession>
<evidence type="ECO:0000313" key="2">
    <source>
        <dbReference type="Proteomes" id="UP001199070"/>
    </source>
</evidence>
<dbReference type="RefSeq" id="WP_226134145.1">
    <property type="nucleotide sequence ID" value="NZ_JAIZTC010000004.1"/>
</dbReference>
<proteinExistence type="predicted"/>
<gene>
    <name evidence="1" type="ORF">LGN22_16930</name>
</gene>
<comment type="caution">
    <text evidence="1">The sequence shown here is derived from an EMBL/GenBank/DDBJ whole genome shotgun (WGS) entry which is preliminary data.</text>
</comment>
<organism evidence="1 2">
    <name type="scientific">Burkholderia cenocepacia</name>
    <dbReference type="NCBI Taxonomy" id="95486"/>
    <lineage>
        <taxon>Bacteria</taxon>
        <taxon>Pseudomonadati</taxon>
        <taxon>Pseudomonadota</taxon>
        <taxon>Betaproteobacteria</taxon>
        <taxon>Burkholderiales</taxon>
        <taxon>Burkholderiaceae</taxon>
        <taxon>Burkholderia</taxon>
        <taxon>Burkholderia cepacia complex</taxon>
    </lineage>
</organism>
<dbReference type="AlphaFoldDB" id="A0AAW4TI45"/>
<reference evidence="1" key="1">
    <citation type="submission" date="2023-08" db="EMBL/GenBank/DDBJ databases">
        <title>A collection of bacterial strains from the Burkholderia cepacia Research Laboratory and Repository.</title>
        <authorList>
            <person name="Lipuma J."/>
            <person name="Spilker T."/>
        </authorList>
    </citation>
    <scope>NUCLEOTIDE SEQUENCE</scope>
    <source>
        <strain evidence="1">AU0862</strain>
    </source>
</reference>